<sequence length="93" mass="11001">MTNNNYQLPIERHWHTQDIIKVSKLVDDVLSVYETSMRRSNLLTAYRDFCDVIPSKGEQRKFDRDFEQQTGYSIYRTIQTAKASSKDRIRLGL</sequence>
<dbReference type="Gene3D" id="1.10.220.80">
    <property type="entry name" value="BH2638-like"/>
    <property type="match status" value="1"/>
</dbReference>
<dbReference type="Proteomes" id="UP000295681">
    <property type="component" value="Unassembled WGS sequence"/>
</dbReference>
<accession>A0A4V3A2F4</accession>
<dbReference type="InterPro" id="IPR007920">
    <property type="entry name" value="UPF0223"/>
</dbReference>
<reference evidence="1 2" key="1">
    <citation type="journal article" date="2019" name="Appl. Microbiol. Biotechnol.">
        <title>Uncovering carbohydrate metabolism through a genotype-phenotype association study of 56 lactic acid bacteria genomes.</title>
        <authorList>
            <person name="Buron-Moles G."/>
            <person name="Chailyan A."/>
            <person name="Dolejs I."/>
            <person name="Forster J."/>
            <person name="Miks M.H."/>
        </authorList>
    </citation>
    <scope>NUCLEOTIDE SEQUENCE [LARGE SCALE GENOMIC DNA]</scope>
    <source>
        <strain evidence="1 2">ATCC 700006</strain>
    </source>
</reference>
<gene>
    <name evidence="1" type="ORF">C5L23_000494</name>
</gene>
<evidence type="ECO:0000313" key="2">
    <source>
        <dbReference type="Proteomes" id="UP000295681"/>
    </source>
</evidence>
<dbReference type="AlphaFoldDB" id="A0A4V3A2F4"/>
<protein>
    <submittedName>
        <fullName evidence="1">Uncharacterized protein</fullName>
    </submittedName>
</protein>
<dbReference type="RefSeq" id="WP_010007631.1">
    <property type="nucleotide sequence ID" value="NZ_JAGYGP010000001.1"/>
</dbReference>
<keyword evidence="2" id="KW-1185">Reference proteome</keyword>
<dbReference type="InterPro" id="IPR023324">
    <property type="entry name" value="BH2638-like_sf"/>
</dbReference>
<dbReference type="STRING" id="907931.GCA_000165675_00826"/>
<name>A0A4V3A2F4_9LACO</name>
<dbReference type="SUPFAM" id="SSF158504">
    <property type="entry name" value="BH2638-like"/>
    <property type="match status" value="1"/>
</dbReference>
<evidence type="ECO:0000313" key="1">
    <source>
        <dbReference type="EMBL" id="TDG68188.1"/>
    </source>
</evidence>
<dbReference type="EMBL" id="PUFI01000014">
    <property type="protein sequence ID" value="TDG68188.1"/>
    <property type="molecule type" value="Genomic_DNA"/>
</dbReference>
<dbReference type="Pfam" id="PF05256">
    <property type="entry name" value="UPF0223"/>
    <property type="match status" value="1"/>
</dbReference>
<comment type="caution">
    <text evidence="1">The sequence shown here is derived from an EMBL/GenBank/DDBJ whole genome shotgun (WGS) entry which is preliminary data.</text>
</comment>
<dbReference type="NCBIfam" id="NF003353">
    <property type="entry name" value="PRK04387.1"/>
    <property type="match status" value="1"/>
</dbReference>
<organism evidence="1 2">
    <name type="scientific">Leuconostoc fallax</name>
    <dbReference type="NCBI Taxonomy" id="1251"/>
    <lineage>
        <taxon>Bacteria</taxon>
        <taxon>Bacillati</taxon>
        <taxon>Bacillota</taxon>
        <taxon>Bacilli</taxon>
        <taxon>Lactobacillales</taxon>
        <taxon>Lactobacillaceae</taxon>
        <taxon>Leuconostoc</taxon>
    </lineage>
</organism>
<proteinExistence type="predicted"/>